<organism evidence="2">
    <name type="scientific">uncultured Solirubrobacteraceae bacterium</name>
    <dbReference type="NCBI Taxonomy" id="1162706"/>
    <lineage>
        <taxon>Bacteria</taxon>
        <taxon>Bacillati</taxon>
        <taxon>Actinomycetota</taxon>
        <taxon>Thermoleophilia</taxon>
        <taxon>Solirubrobacterales</taxon>
        <taxon>Solirubrobacteraceae</taxon>
        <taxon>environmental samples</taxon>
    </lineage>
</organism>
<evidence type="ECO:0000313" key="2">
    <source>
        <dbReference type="EMBL" id="CAA9478461.1"/>
    </source>
</evidence>
<feature type="compositionally biased region" description="Basic residues" evidence="1">
    <location>
        <begin position="159"/>
        <end position="170"/>
    </location>
</feature>
<proteinExistence type="predicted"/>
<feature type="region of interest" description="Disordered" evidence="1">
    <location>
        <begin position="1"/>
        <end position="221"/>
    </location>
</feature>
<feature type="compositionally biased region" description="Basic and acidic residues" evidence="1">
    <location>
        <begin position="16"/>
        <end position="32"/>
    </location>
</feature>
<feature type="non-terminal residue" evidence="2">
    <location>
        <position position="1"/>
    </location>
</feature>
<gene>
    <name evidence="2" type="ORF">AVDCRST_MAG30-639</name>
</gene>
<protein>
    <submittedName>
        <fullName evidence="2">Two-component transcriptional response regulator, LuxR family</fullName>
    </submittedName>
</protein>
<accession>A0A6J4RPI6</accession>
<name>A0A6J4RPI6_9ACTN</name>
<feature type="non-terminal residue" evidence="2">
    <location>
        <position position="221"/>
    </location>
</feature>
<feature type="compositionally biased region" description="Basic residues" evidence="1">
    <location>
        <begin position="207"/>
        <end position="221"/>
    </location>
</feature>
<feature type="compositionally biased region" description="Basic and acidic residues" evidence="1">
    <location>
        <begin position="171"/>
        <end position="193"/>
    </location>
</feature>
<dbReference type="AlphaFoldDB" id="A0A6J4RPI6"/>
<reference evidence="2" key="1">
    <citation type="submission" date="2020-02" db="EMBL/GenBank/DDBJ databases">
        <authorList>
            <person name="Meier V. D."/>
        </authorList>
    </citation>
    <scope>NUCLEOTIDE SEQUENCE</scope>
    <source>
        <strain evidence="2">AVDCRST_MAG30</strain>
    </source>
</reference>
<sequence>DPHADRRRSGARPRRPAGDARGARGHRGDRGGGRRGRGGRAGRAAAAGRRPDGHPHAPDGRHRGHAPPHGAPGGAARPDPHHLRRRRVRLRGDARRRGGLPAQGHLAGPARRRDPHRGGGRGAPRPDGHPAARRALRAPARPGARGWRHRLLRADLARARHPPPRRARALQRRDRLGAVPLRGDREDPRDPHPRQARAPRPGAGGRARLRDRPRRAGRRRL</sequence>
<dbReference type="EMBL" id="CADCVS010000106">
    <property type="protein sequence ID" value="CAA9478461.1"/>
    <property type="molecule type" value="Genomic_DNA"/>
</dbReference>
<feature type="compositionally biased region" description="Basic and acidic residues" evidence="1">
    <location>
        <begin position="49"/>
        <end position="61"/>
    </location>
</feature>
<evidence type="ECO:0000256" key="1">
    <source>
        <dbReference type="SAM" id="MobiDB-lite"/>
    </source>
</evidence>